<protein>
    <submittedName>
        <fullName evidence="1">Uncharacterized protein</fullName>
    </submittedName>
</protein>
<keyword evidence="2" id="KW-1185">Reference proteome</keyword>
<sequence length="308" mass="35866">MEINFSSLDHEEPMDLPPGFRFHPTDDELIIHYLYQKACDDSFVSQAIGDVALNKFEPWDLPLKAKIGEKEWYFFCVRDRKYPSGLMTNRATEMGYWKATGKDREIYKAKTLVGMKKTLVFYKGRAPKGKKTNWVMHEFRLDGELAIKDLSGSAKGEWVISKVFEKTCGGKNIQISGVSNMNHDVYENEDEIDSSNLPPLMDISSSKRESIFHSIQEQKPKNEDFNQDFNKSIEFMPSMSNIPSWFPHTQIVQNNEYLQYHDPSILRFLNHNDNRVNIPQNQKIELRNDQDYTMDLAGSVHLDCLWNY</sequence>
<reference evidence="2" key="1">
    <citation type="journal article" date="2022" name="Mol. Ecol. Resour.">
        <title>The genomes of chicory, endive, great burdock and yacon provide insights into Asteraceae palaeo-polyploidization history and plant inulin production.</title>
        <authorList>
            <person name="Fan W."/>
            <person name="Wang S."/>
            <person name="Wang H."/>
            <person name="Wang A."/>
            <person name="Jiang F."/>
            <person name="Liu H."/>
            <person name="Zhao H."/>
            <person name="Xu D."/>
            <person name="Zhang Y."/>
        </authorList>
    </citation>
    <scope>NUCLEOTIDE SEQUENCE [LARGE SCALE GENOMIC DNA]</scope>
    <source>
        <strain evidence="2">cv. Yunnan</strain>
    </source>
</reference>
<dbReference type="Proteomes" id="UP001056120">
    <property type="component" value="Linkage Group LG06"/>
</dbReference>
<name>A0ACB9IZV8_9ASTR</name>
<proteinExistence type="predicted"/>
<dbReference type="EMBL" id="CM042023">
    <property type="protein sequence ID" value="KAI3813223.1"/>
    <property type="molecule type" value="Genomic_DNA"/>
</dbReference>
<comment type="caution">
    <text evidence="1">The sequence shown here is derived from an EMBL/GenBank/DDBJ whole genome shotgun (WGS) entry which is preliminary data.</text>
</comment>
<organism evidence="1 2">
    <name type="scientific">Smallanthus sonchifolius</name>
    <dbReference type="NCBI Taxonomy" id="185202"/>
    <lineage>
        <taxon>Eukaryota</taxon>
        <taxon>Viridiplantae</taxon>
        <taxon>Streptophyta</taxon>
        <taxon>Embryophyta</taxon>
        <taxon>Tracheophyta</taxon>
        <taxon>Spermatophyta</taxon>
        <taxon>Magnoliopsida</taxon>
        <taxon>eudicotyledons</taxon>
        <taxon>Gunneridae</taxon>
        <taxon>Pentapetalae</taxon>
        <taxon>asterids</taxon>
        <taxon>campanulids</taxon>
        <taxon>Asterales</taxon>
        <taxon>Asteraceae</taxon>
        <taxon>Asteroideae</taxon>
        <taxon>Heliantheae alliance</taxon>
        <taxon>Millerieae</taxon>
        <taxon>Smallanthus</taxon>
    </lineage>
</organism>
<accession>A0ACB9IZV8</accession>
<gene>
    <name evidence="1" type="ORF">L1987_17942</name>
</gene>
<reference evidence="1 2" key="2">
    <citation type="journal article" date="2022" name="Mol. Ecol. Resour.">
        <title>The genomes of chicory, endive, great burdock and yacon provide insights into Asteraceae paleo-polyploidization history and plant inulin production.</title>
        <authorList>
            <person name="Fan W."/>
            <person name="Wang S."/>
            <person name="Wang H."/>
            <person name="Wang A."/>
            <person name="Jiang F."/>
            <person name="Liu H."/>
            <person name="Zhao H."/>
            <person name="Xu D."/>
            <person name="Zhang Y."/>
        </authorList>
    </citation>
    <scope>NUCLEOTIDE SEQUENCE [LARGE SCALE GENOMIC DNA]</scope>
    <source>
        <strain evidence="2">cv. Yunnan</strain>
        <tissue evidence="1">Leaves</tissue>
    </source>
</reference>
<evidence type="ECO:0000313" key="1">
    <source>
        <dbReference type="EMBL" id="KAI3813223.1"/>
    </source>
</evidence>
<evidence type="ECO:0000313" key="2">
    <source>
        <dbReference type="Proteomes" id="UP001056120"/>
    </source>
</evidence>